<dbReference type="AlphaFoldDB" id="A0A7D6J426"/>
<evidence type="ECO:0000313" key="7">
    <source>
        <dbReference type="Proteomes" id="UP000261812"/>
    </source>
</evidence>
<keyword evidence="4" id="KW-0574">Periplasm</keyword>
<proteinExistence type="predicted"/>
<dbReference type="InterPro" id="IPR001188">
    <property type="entry name" value="Sperm_putr-bd"/>
</dbReference>
<dbReference type="SUPFAM" id="SSF53850">
    <property type="entry name" value="Periplasmic binding protein-like II"/>
    <property type="match status" value="1"/>
</dbReference>
<gene>
    <name evidence="6" type="ORF">D3A95_11505</name>
</gene>
<dbReference type="GO" id="GO:0019808">
    <property type="term" value="F:polyamine binding"/>
    <property type="evidence" value="ECO:0007669"/>
    <property type="project" value="InterPro"/>
</dbReference>
<dbReference type="RefSeq" id="WP_181495117.1">
    <property type="nucleotide sequence ID" value="NZ_CP032152.1"/>
</dbReference>
<dbReference type="PRINTS" id="PR00909">
    <property type="entry name" value="SPERMDNBNDNG"/>
</dbReference>
<sequence>MATLMQRRQFCQGLFALGAIALSGCQASANTGLTVHLLRKSLPPQLIQRFRQQAGVAVRLRLQETPQALADTLAEGTLGAAVLSLGDAWLPEAVAKRQIALIPKQLIQHEFDWPKPWQPLLHLISKEDALWGLPYRWGATTLIYRRDFFAELGWEPKDWDALWHPAVQGHYSLLNAPREVIGLTLKSLGLSYNAPPTHPQLRERLSRLRQGCRFFSSDAYLQPLMLGSTQLAVGWSTDLLPLLKRDPQTYGAVFPASGTALWLDLWVCGQAPDRPTLDWLNYWWQPEVAEQLSQFSDAPSPRVSDLRGTLFQRYIPLAHPTAFTKSEVLLPLDAATQKAYDTLWQEIFLTSS</sequence>
<keyword evidence="3 5" id="KW-0732">Signal</keyword>
<dbReference type="Proteomes" id="UP000261812">
    <property type="component" value="Chromosome"/>
</dbReference>
<dbReference type="KEGG" id="tsq:D3A95_11505"/>
<comment type="subcellular location">
    <subcellularLocation>
        <location evidence="1">Periplasm</location>
    </subcellularLocation>
</comment>
<dbReference type="EMBL" id="CP032152">
    <property type="protein sequence ID" value="QLL29495.1"/>
    <property type="molecule type" value="Genomic_DNA"/>
</dbReference>
<dbReference type="GO" id="GO:0015846">
    <property type="term" value="P:polyamine transport"/>
    <property type="evidence" value="ECO:0007669"/>
    <property type="project" value="InterPro"/>
</dbReference>
<evidence type="ECO:0000256" key="2">
    <source>
        <dbReference type="ARBA" id="ARBA00022448"/>
    </source>
</evidence>
<accession>A0A7D6J426</accession>
<keyword evidence="7" id="KW-1185">Reference proteome</keyword>
<dbReference type="Pfam" id="PF13416">
    <property type="entry name" value="SBP_bac_8"/>
    <property type="match status" value="1"/>
</dbReference>
<evidence type="ECO:0000256" key="5">
    <source>
        <dbReference type="SAM" id="SignalP"/>
    </source>
</evidence>
<evidence type="ECO:0000313" key="6">
    <source>
        <dbReference type="EMBL" id="QLL29495.1"/>
    </source>
</evidence>
<reference evidence="7" key="1">
    <citation type="submission" date="2018-09" db="EMBL/GenBank/DDBJ databases">
        <title>Complete genome sequence of thermophilic cyanobacteria strain Thermosynechococcus elongatus PKUAC-SCTE542.</title>
        <authorList>
            <person name="Liang Y."/>
            <person name="Tang J."/>
            <person name="Daroch M."/>
        </authorList>
    </citation>
    <scope>NUCLEOTIDE SEQUENCE [LARGE SCALE GENOMIC DNA]</scope>
    <source>
        <strain evidence="7">E542</strain>
    </source>
</reference>
<evidence type="ECO:0000256" key="3">
    <source>
        <dbReference type="ARBA" id="ARBA00022729"/>
    </source>
</evidence>
<protein>
    <submittedName>
        <fullName evidence="6">Extracellular solute-binding protein</fullName>
    </submittedName>
</protein>
<dbReference type="PANTHER" id="PTHR30222:SF17">
    <property type="entry name" value="SPERMIDINE_PUTRESCINE-BINDING PERIPLASMIC PROTEIN"/>
    <property type="match status" value="1"/>
</dbReference>
<evidence type="ECO:0000256" key="4">
    <source>
        <dbReference type="ARBA" id="ARBA00022764"/>
    </source>
</evidence>
<dbReference type="PROSITE" id="PS51257">
    <property type="entry name" value="PROKAR_LIPOPROTEIN"/>
    <property type="match status" value="1"/>
</dbReference>
<dbReference type="Gene3D" id="3.40.190.10">
    <property type="entry name" value="Periplasmic binding protein-like II"/>
    <property type="match status" value="2"/>
</dbReference>
<name>A0A7D6J426_9CYAN</name>
<evidence type="ECO:0000256" key="1">
    <source>
        <dbReference type="ARBA" id="ARBA00004418"/>
    </source>
</evidence>
<feature type="chain" id="PRO_5027544708" evidence="5">
    <location>
        <begin position="30"/>
        <end position="352"/>
    </location>
</feature>
<feature type="signal peptide" evidence="5">
    <location>
        <begin position="1"/>
        <end position="29"/>
    </location>
</feature>
<dbReference type="GO" id="GO:0042597">
    <property type="term" value="C:periplasmic space"/>
    <property type="evidence" value="ECO:0007669"/>
    <property type="project" value="UniProtKB-SubCell"/>
</dbReference>
<dbReference type="PANTHER" id="PTHR30222">
    <property type="entry name" value="SPERMIDINE/PUTRESCINE-BINDING PERIPLASMIC PROTEIN"/>
    <property type="match status" value="1"/>
</dbReference>
<organism evidence="6 7">
    <name type="scientific">Thermosynechococcus sichuanensis E542</name>
    <dbReference type="NCBI Taxonomy" id="2016101"/>
    <lineage>
        <taxon>Bacteria</taxon>
        <taxon>Bacillati</taxon>
        <taxon>Cyanobacteriota</taxon>
        <taxon>Cyanophyceae</taxon>
        <taxon>Acaryochloridales</taxon>
        <taxon>Thermosynechococcaceae</taxon>
        <taxon>Thermosynechococcus</taxon>
        <taxon>Thermosynechococcus sichuanensis</taxon>
    </lineage>
</organism>
<keyword evidence="2" id="KW-0813">Transport</keyword>
<dbReference type="InterPro" id="IPR006059">
    <property type="entry name" value="SBP"/>
</dbReference>